<dbReference type="Gene3D" id="3.30.110.150">
    <property type="entry name" value="SepF-like protein"/>
    <property type="match status" value="1"/>
</dbReference>
<keyword evidence="1 5" id="KW-0132">Cell division</keyword>
<feature type="region of interest" description="Disordered" evidence="6">
    <location>
        <begin position="1"/>
        <end position="43"/>
    </location>
</feature>
<evidence type="ECO:0000256" key="1">
    <source>
        <dbReference type="ARBA" id="ARBA00022618"/>
    </source>
</evidence>
<comment type="subunit">
    <text evidence="5">Homodimer. Interacts with FtsZ.</text>
</comment>
<sequence>MSIKTSLRNFFGVDDDDDLDSSSTQPQTYKQEPEVFTRQTNKTSQSKVKVVPMIKQVDHPKSNIYIVEPRVFSESEKIADYLINSESVLLNFKRMENDQAAKVIDFIAGAVYAIGGDMKQIGEGIFLCTPPEIEITSIETEEQREKYYY</sequence>
<keyword evidence="3 5" id="KW-0131">Cell cycle</keyword>
<dbReference type="GO" id="GO:0043093">
    <property type="term" value="P:FtsZ-dependent cytokinesis"/>
    <property type="evidence" value="ECO:0007669"/>
    <property type="project" value="UniProtKB-UniRule"/>
</dbReference>
<dbReference type="AlphaFoldDB" id="A0A1S6IMX7"/>
<keyword evidence="5" id="KW-0963">Cytoplasm</keyword>
<dbReference type="HAMAP" id="MF_01197">
    <property type="entry name" value="SepF"/>
    <property type="match status" value="1"/>
</dbReference>
<evidence type="ECO:0000256" key="4">
    <source>
        <dbReference type="ARBA" id="ARBA00044936"/>
    </source>
</evidence>
<dbReference type="InterPro" id="IPR038594">
    <property type="entry name" value="SepF-like_sf"/>
</dbReference>
<protein>
    <recommendedName>
        <fullName evidence="5">Cell division protein SepF</fullName>
    </recommendedName>
</protein>
<comment type="function">
    <text evidence="4 5">Cell division protein that is part of the divisome complex and is recruited early to the Z-ring. Probably stimulates Z-ring formation, perhaps through the cross-linking of FtsZ protofilaments. Its function overlaps with FtsA.</text>
</comment>
<dbReference type="GO" id="GO:0000917">
    <property type="term" value="P:division septum assembly"/>
    <property type="evidence" value="ECO:0007669"/>
    <property type="project" value="UniProtKB-KW"/>
</dbReference>
<evidence type="ECO:0000256" key="2">
    <source>
        <dbReference type="ARBA" id="ARBA00023210"/>
    </source>
</evidence>
<evidence type="ECO:0000313" key="7">
    <source>
        <dbReference type="EMBL" id="AQS52841.1"/>
    </source>
</evidence>
<dbReference type="GO" id="GO:0005737">
    <property type="term" value="C:cytoplasm"/>
    <property type="evidence" value="ECO:0007669"/>
    <property type="project" value="UniProtKB-SubCell"/>
</dbReference>
<dbReference type="KEGG" id="jda:BW727_100448"/>
<dbReference type="Proteomes" id="UP000188993">
    <property type="component" value="Chromosome"/>
</dbReference>
<dbReference type="RefSeq" id="WP_062471246.1">
    <property type="nucleotide sequence ID" value="NZ_BBYN01000028.1"/>
</dbReference>
<evidence type="ECO:0000256" key="5">
    <source>
        <dbReference type="HAMAP-Rule" id="MF_01197"/>
    </source>
</evidence>
<evidence type="ECO:0000313" key="8">
    <source>
        <dbReference type="Proteomes" id="UP000188993"/>
    </source>
</evidence>
<reference evidence="7 8" key="1">
    <citation type="journal article" date="2014" name="Int. J. Syst. Evol. Microbiol.">
        <title>Jeotgalibaca dankookensis gen. nov., sp. nov., a member of the family Carnobacteriaceae, isolated from seujeot (Korean traditional food).</title>
        <authorList>
            <person name="Lee D.G."/>
            <person name="Trujillo M.E."/>
            <person name="Kang H."/>
            <person name="Ahn T.Y."/>
        </authorList>
    </citation>
    <scope>NUCLEOTIDE SEQUENCE [LARGE SCALE GENOMIC DNA]</scope>
    <source>
        <strain evidence="7 8">EX-07</strain>
    </source>
</reference>
<comment type="subcellular location">
    <subcellularLocation>
        <location evidence="5">Cytoplasm</location>
    </subcellularLocation>
    <text evidence="5">Localizes to the division site, in a FtsZ-dependent manner.</text>
</comment>
<accession>A0A1S6IMX7</accession>
<gene>
    <name evidence="5 7" type="primary">sepF</name>
    <name evidence="7" type="ORF">BW727_100448</name>
</gene>
<dbReference type="EMBL" id="CP019728">
    <property type="protein sequence ID" value="AQS52841.1"/>
    <property type="molecule type" value="Genomic_DNA"/>
</dbReference>
<keyword evidence="8" id="KW-1185">Reference proteome</keyword>
<evidence type="ECO:0000256" key="3">
    <source>
        <dbReference type="ARBA" id="ARBA00023306"/>
    </source>
</evidence>
<dbReference type="OrthoDB" id="9815206at2"/>
<keyword evidence="2 5" id="KW-0717">Septation</keyword>
<dbReference type="PANTHER" id="PTHR35798:SF1">
    <property type="entry name" value="CELL DIVISION PROTEIN SEPF"/>
    <property type="match status" value="1"/>
</dbReference>
<dbReference type="PANTHER" id="PTHR35798">
    <property type="entry name" value="CELL DIVISION PROTEIN SEPF"/>
    <property type="match status" value="1"/>
</dbReference>
<dbReference type="InterPro" id="IPR023052">
    <property type="entry name" value="Cell_div_SepF"/>
</dbReference>
<name>A0A1S6IMX7_9LACT</name>
<organism evidence="7 8">
    <name type="scientific">Jeotgalibaca dankookensis</name>
    <dbReference type="NCBI Taxonomy" id="708126"/>
    <lineage>
        <taxon>Bacteria</taxon>
        <taxon>Bacillati</taxon>
        <taxon>Bacillota</taxon>
        <taxon>Bacilli</taxon>
        <taxon>Lactobacillales</taxon>
        <taxon>Carnobacteriaceae</taxon>
        <taxon>Jeotgalibaca</taxon>
    </lineage>
</organism>
<evidence type="ECO:0000256" key="6">
    <source>
        <dbReference type="SAM" id="MobiDB-lite"/>
    </source>
</evidence>
<dbReference type="Pfam" id="PF04472">
    <property type="entry name" value="SepF"/>
    <property type="match status" value="1"/>
</dbReference>
<dbReference type="STRING" id="708126.BW727_100448"/>
<dbReference type="InterPro" id="IPR007561">
    <property type="entry name" value="Cell_div_SepF/SepF-rel"/>
</dbReference>
<proteinExistence type="inferred from homology"/>
<comment type="similarity">
    <text evidence="5">Belongs to the SepF family.</text>
</comment>